<dbReference type="Gene3D" id="1.10.730.10">
    <property type="entry name" value="Isoleucyl-tRNA Synthetase, Domain 1"/>
    <property type="match status" value="1"/>
</dbReference>
<name>A0A3S4BIF0_9BRAD</name>
<dbReference type="HAMAP" id="MF_00123">
    <property type="entry name" value="Arg_tRNA_synth"/>
    <property type="match status" value="1"/>
</dbReference>
<evidence type="ECO:0000256" key="9">
    <source>
        <dbReference type="ARBA" id="ARBA00023146"/>
    </source>
</evidence>
<dbReference type="InterPro" id="IPR036695">
    <property type="entry name" value="Arg-tRNA-synth_N_sf"/>
</dbReference>
<dbReference type="InterPro" id="IPR001412">
    <property type="entry name" value="aa-tRNA-synth_I_CS"/>
</dbReference>
<dbReference type="GO" id="GO:0004814">
    <property type="term" value="F:arginine-tRNA ligase activity"/>
    <property type="evidence" value="ECO:0007669"/>
    <property type="project" value="UniProtKB-UniRule"/>
</dbReference>
<feature type="domain" description="DALR anticodon binding" evidence="14">
    <location>
        <begin position="460"/>
        <end position="599"/>
    </location>
</feature>
<dbReference type="Gene3D" id="3.30.1360.70">
    <property type="entry name" value="Arginyl tRNA synthetase N-terminal domain"/>
    <property type="match status" value="1"/>
</dbReference>
<dbReference type="InterPro" id="IPR014729">
    <property type="entry name" value="Rossmann-like_a/b/a_fold"/>
</dbReference>
<dbReference type="Pfam" id="PF00750">
    <property type="entry name" value="tRNA-synt_1d"/>
    <property type="match status" value="1"/>
</dbReference>
<dbReference type="FunFam" id="3.40.50.620:FF:000062">
    <property type="entry name" value="Arginine--tRNA ligase"/>
    <property type="match status" value="1"/>
</dbReference>
<dbReference type="SUPFAM" id="SSF47323">
    <property type="entry name" value="Anticodon-binding domain of a subclass of class I aminoacyl-tRNA synthetases"/>
    <property type="match status" value="1"/>
</dbReference>
<keyword evidence="13" id="KW-1133">Transmembrane helix</keyword>
<dbReference type="Pfam" id="PF03485">
    <property type="entry name" value="Arg_tRNA_synt_N"/>
    <property type="match status" value="1"/>
</dbReference>
<dbReference type="GO" id="GO:0005524">
    <property type="term" value="F:ATP binding"/>
    <property type="evidence" value="ECO:0007669"/>
    <property type="project" value="UniProtKB-UniRule"/>
</dbReference>
<keyword evidence="6 11" id="KW-0547">Nucleotide-binding</keyword>
<dbReference type="InterPro" id="IPR005148">
    <property type="entry name" value="Arg-tRNA-synth_N"/>
</dbReference>
<dbReference type="PANTHER" id="PTHR11956">
    <property type="entry name" value="ARGINYL-TRNA SYNTHETASE"/>
    <property type="match status" value="1"/>
</dbReference>
<dbReference type="Gene3D" id="3.40.50.620">
    <property type="entry name" value="HUPs"/>
    <property type="match status" value="1"/>
</dbReference>
<proteinExistence type="inferred from homology"/>
<dbReference type="PRINTS" id="PR01038">
    <property type="entry name" value="TRNASYNTHARG"/>
</dbReference>
<dbReference type="GO" id="GO:0006420">
    <property type="term" value="P:arginyl-tRNA aminoacylation"/>
    <property type="evidence" value="ECO:0007669"/>
    <property type="project" value="UniProtKB-UniRule"/>
</dbReference>
<feature type="domain" description="Arginyl tRNA synthetase N-terminal" evidence="15">
    <location>
        <begin position="13"/>
        <end position="102"/>
    </location>
</feature>
<reference evidence="17" key="1">
    <citation type="submission" date="2018-10" db="EMBL/GenBank/DDBJ databases">
        <authorList>
            <person name="Peiro R."/>
            <person name="Begona"/>
            <person name="Cbmso G."/>
            <person name="Lopez M."/>
            <person name="Gonzalez S."/>
            <person name="Sacristan E."/>
            <person name="Castillo E."/>
        </authorList>
    </citation>
    <scope>NUCLEOTIDE SEQUENCE [LARGE SCALE GENOMIC DNA]</scope>
</reference>
<keyword evidence="7 11" id="KW-0067">ATP-binding</keyword>
<dbReference type="InterPro" id="IPR008909">
    <property type="entry name" value="DALR_anticod-bd"/>
</dbReference>
<evidence type="ECO:0000256" key="2">
    <source>
        <dbReference type="ARBA" id="ARBA00005594"/>
    </source>
</evidence>
<accession>A0A3S4BIF0</accession>
<keyword evidence="8 11" id="KW-0648">Protein biosynthesis</keyword>
<dbReference type="EC" id="6.1.1.19" evidence="11"/>
<evidence type="ECO:0000256" key="12">
    <source>
        <dbReference type="RuleBase" id="RU363038"/>
    </source>
</evidence>
<dbReference type="SMART" id="SM00836">
    <property type="entry name" value="DALR_1"/>
    <property type="match status" value="1"/>
</dbReference>
<comment type="catalytic activity">
    <reaction evidence="10 11">
        <text>tRNA(Arg) + L-arginine + ATP = L-arginyl-tRNA(Arg) + AMP + diphosphate</text>
        <dbReference type="Rhea" id="RHEA:20301"/>
        <dbReference type="Rhea" id="RHEA-COMP:9658"/>
        <dbReference type="Rhea" id="RHEA-COMP:9673"/>
        <dbReference type="ChEBI" id="CHEBI:30616"/>
        <dbReference type="ChEBI" id="CHEBI:32682"/>
        <dbReference type="ChEBI" id="CHEBI:33019"/>
        <dbReference type="ChEBI" id="CHEBI:78442"/>
        <dbReference type="ChEBI" id="CHEBI:78513"/>
        <dbReference type="ChEBI" id="CHEBI:456215"/>
        <dbReference type="EC" id="6.1.1.19"/>
    </reaction>
</comment>
<dbReference type="InterPro" id="IPR001278">
    <property type="entry name" value="Arg-tRNA-ligase"/>
</dbReference>
<dbReference type="InterPro" id="IPR035684">
    <property type="entry name" value="ArgRS_core"/>
</dbReference>
<evidence type="ECO:0000313" key="16">
    <source>
        <dbReference type="EMBL" id="VCU10692.1"/>
    </source>
</evidence>
<dbReference type="SMART" id="SM01016">
    <property type="entry name" value="Arg_tRNA_synt_N"/>
    <property type="match status" value="1"/>
</dbReference>
<dbReference type="PROSITE" id="PS00178">
    <property type="entry name" value="AA_TRNA_LIGASE_I"/>
    <property type="match status" value="1"/>
</dbReference>
<dbReference type="Proteomes" id="UP000289200">
    <property type="component" value="Unassembled WGS sequence"/>
</dbReference>
<dbReference type="AlphaFoldDB" id="A0A3S4BIF0"/>
<evidence type="ECO:0000313" key="17">
    <source>
        <dbReference type="Proteomes" id="UP000289200"/>
    </source>
</evidence>
<keyword evidence="13" id="KW-0812">Transmembrane</keyword>
<evidence type="ECO:0000256" key="11">
    <source>
        <dbReference type="HAMAP-Rule" id="MF_00123"/>
    </source>
</evidence>
<keyword evidence="9 11" id="KW-0030">Aminoacyl-tRNA synthetase</keyword>
<evidence type="ECO:0000256" key="5">
    <source>
        <dbReference type="ARBA" id="ARBA00022598"/>
    </source>
</evidence>
<protein>
    <recommendedName>
        <fullName evidence="11">Arginine--tRNA ligase</fullName>
        <ecNumber evidence="11">6.1.1.19</ecNumber>
    </recommendedName>
    <alternativeName>
        <fullName evidence="11">Arginyl-tRNA synthetase</fullName>
        <shortName evidence="11">ArgRS</shortName>
    </alternativeName>
</protein>
<comment type="caution">
    <text evidence="16">The sequence shown here is derived from an EMBL/GenBank/DDBJ whole genome shotgun (WGS) entry which is preliminary data.</text>
</comment>
<feature type="short sequence motif" description="'HIGH' region" evidence="11">
    <location>
        <begin position="138"/>
        <end position="148"/>
    </location>
</feature>
<feature type="transmembrane region" description="Helical" evidence="13">
    <location>
        <begin position="571"/>
        <end position="593"/>
    </location>
</feature>
<evidence type="ECO:0000256" key="8">
    <source>
        <dbReference type="ARBA" id="ARBA00022917"/>
    </source>
</evidence>
<organism evidence="16 17">
    <name type="scientific">Rhodoplanes serenus</name>
    <dbReference type="NCBI Taxonomy" id="200615"/>
    <lineage>
        <taxon>Bacteria</taxon>
        <taxon>Pseudomonadati</taxon>
        <taxon>Pseudomonadota</taxon>
        <taxon>Alphaproteobacteria</taxon>
        <taxon>Hyphomicrobiales</taxon>
        <taxon>Nitrobacteraceae</taxon>
        <taxon>Rhodoplanes</taxon>
    </lineage>
</organism>
<evidence type="ECO:0000256" key="4">
    <source>
        <dbReference type="ARBA" id="ARBA00022490"/>
    </source>
</evidence>
<comment type="subcellular location">
    <subcellularLocation>
        <location evidence="1 11">Cytoplasm</location>
    </subcellularLocation>
</comment>
<dbReference type="GO" id="GO:0005737">
    <property type="term" value="C:cytoplasm"/>
    <property type="evidence" value="ECO:0007669"/>
    <property type="project" value="UniProtKB-SubCell"/>
</dbReference>
<dbReference type="CDD" id="cd00671">
    <property type="entry name" value="ArgRS_core"/>
    <property type="match status" value="1"/>
</dbReference>
<gene>
    <name evidence="11 16" type="primary">argS</name>
    <name evidence="16" type="ORF">RHODGE_RHODGE_03894</name>
</gene>
<sequence>MFDNTDETSHVPAAVLRRVQAALDALVAAGGLAPDLDRSRVLVEPPRDASHGDLATNAAMVLAKDAGKKPRELAEAIAGRLAADPWVARVDIAGPGFINLTLKPEIWRAALRSALLAGSNYARGTPGGAPVNVEYVSANPTGPMHVGHCRGAVFGDALANLLAFVGRPVTREYYINDAGAQVDVLARSAFLRYREALGEDIGPIPEGLYPGDYLVPVGRALAARFGETLRHRPEADWLPEVRQVAVNMMMAMIRDDLAALNVRHDVFFSERSLIEGTDRVGETIAALRAEGKVYEGRLPPPKGAPPEDWEDREQTLFRTTDFGDDIDRPLKKSDGSYTYFASDIAYHAGKVGRGFDELIDVWGADHGGYIKRMQAAVTAVSGGRARLDVKIVQLVKLLRAGQPVKMSKRAGDFITLREVVDEVGKDAVRFMMLYRKNDAVLDFDLAKVIEQSRDNPVFYVQYGHARGRSVFRHARDVLDELPEDWKGPAALSLCLTGAPLDRLDDPGEIALMRSIAQFPRLIEAAAAAHEPHRIAFYLYDLASDFHAQYTRGGKDSPHLRFIMQDDPQLTLARLALVQGVITVLSVGLGLLGVDAPDEMR</sequence>
<dbReference type="RefSeq" id="WP_129610767.1">
    <property type="nucleotide sequence ID" value="NZ_UWOC01000177.1"/>
</dbReference>
<evidence type="ECO:0000256" key="6">
    <source>
        <dbReference type="ARBA" id="ARBA00022741"/>
    </source>
</evidence>
<evidence type="ECO:0000259" key="15">
    <source>
        <dbReference type="SMART" id="SM01016"/>
    </source>
</evidence>
<evidence type="ECO:0000256" key="3">
    <source>
        <dbReference type="ARBA" id="ARBA00011245"/>
    </source>
</evidence>
<dbReference type="PANTHER" id="PTHR11956:SF5">
    <property type="entry name" value="ARGININE--TRNA LIGASE, CYTOPLASMIC"/>
    <property type="match status" value="1"/>
</dbReference>
<keyword evidence="4 11" id="KW-0963">Cytoplasm</keyword>
<evidence type="ECO:0000259" key="14">
    <source>
        <dbReference type="SMART" id="SM00836"/>
    </source>
</evidence>
<evidence type="ECO:0000256" key="7">
    <source>
        <dbReference type="ARBA" id="ARBA00022840"/>
    </source>
</evidence>
<evidence type="ECO:0000256" key="13">
    <source>
        <dbReference type="SAM" id="Phobius"/>
    </source>
</evidence>
<dbReference type="SUPFAM" id="SSF52374">
    <property type="entry name" value="Nucleotidylyl transferase"/>
    <property type="match status" value="1"/>
</dbReference>
<comment type="similarity">
    <text evidence="2 11 12">Belongs to the class-I aminoacyl-tRNA synthetase family.</text>
</comment>
<dbReference type="NCBIfam" id="TIGR00456">
    <property type="entry name" value="argS"/>
    <property type="match status" value="1"/>
</dbReference>
<evidence type="ECO:0000256" key="10">
    <source>
        <dbReference type="ARBA" id="ARBA00049339"/>
    </source>
</evidence>
<comment type="subunit">
    <text evidence="3 11">Monomer.</text>
</comment>
<dbReference type="OrthoDB" id="9803211at2"/>
<keyword evidence="5 11" id="KW-0436">Ligase</keyword>
<keyword evidence="17" id="KW-1185">Reference proteome</keyword>
<evidence type="ECO:0000256" key="1">
    <source>
        <dbReference type="ARBA" id="ARBA00004496"/>
    </source>
</evidence>
<dbReference type="EMBL" id="UWOC01000177">
    <property type="protein sequence ID" value="VCU10692.1"/>
    <property type="molecule type" value="Genomic_DNA"/>
</dbReference>
<dbReference type="InterPro" id="IPR009080">
    <property type="entry name" value="tRNAsynth_Ia_anticodon-bd"/>
</dbReference>
<dbReference type="Pfam" id="PF05746">
    <property type="entry name" value="DALR_1"/>
    <property type="match status" value="1"/>
</dbReference>
<dbReference type="SUPFAM" id="SSF55190">
    <property type="entry name" value="Arginyl-tRNA synthetase (ArgRS), N-terminal 'additional' domain"/>
    <property type="match status" value="1"/>
</dbReference>
<keyword evidence="13" id="KW-0472">Membrane</keyword>